<dbReference type="AlphaFoldDB" id="A0A4Q2UJT3"/>
<feature type="chain" id="PRO_5020942067" description="Exo-alpha-sialidase" evidence="1">
    <location>
        <begin position="23"/>
        <end position="384"/>
    </location>
</feature>
<dbReference type="SUPFAM" id="SSF63825">
    <property type="entry name" value="YWTD domain"/>
    <property type="match status" value="1"/>
</dbReference>
<dbReference type="EMBL" id="SBLB01000007">
    <property type="protein sequence ID" value="RYC67720.1"/>
    <property type="molecule type" value="Genomic_DNA"/>
</dbReference>
<keyword evidence="1" id="KW-0732">Signal</keyword>
<reference evidence="2 3" key="1">
    <citation type="submission" date="2019-01" db="EMBL/GenBank/DDBJ databases">
        <title>Spirosoma flava sp. nov., a propanil-degrading bacterium isolated from herbicide-contaminated soil.</title>
        <authorList>
            <person name="Zhang L."/>
            <person name="Jiang J.-D."/>
        </authorList>
    </citation>
    <scope>NUCLEOTIDE SEQUENCE [LARGE SCALE GENOMIC DNA]</scope>
    <source>
        <strain evidence="2 3">TY50</strain>
    </source>
</reference>
<keyword evidence="3" id="KW-1185">Reference proteome</keyword>
<comment type="caution">
    <text evidence="2">The sequence shown here is derived from an EMBL/GenBank/DDBJ whole genome shotgun (WGS) entry which is preliminary data.</text>
</comment>
<dbReference type="Proteomes" id="UP000290407">
    <property type="component" value="Unassembled WGS sequence"/>
</dbReference>
<organism evidence="2 3">
    <name type="scientific">Spirosoma sordidisoli</name>
    <dbReference type="NCBI Taxonomy" id="2502893"/>
    <lineage>
        <taxon>Bacteria</taxon>
        <taxon>Pseudomonadati</taxon>
        <taxon>Bacteroidota</taxon>
        <taxon>Cytophagia</taxon>
        <taxon>Cytophagales</taxon>
        <taxon>Cytophagaceae</taxon>
        <taxon>Spirosoma</taxon>
    </lineage>
</organism>
<feature type="signal peptide" evidence="1">
    <location>
        <begin position="1"/>
        <end position="22"/>
    </location>
</feature>
<name>A0A4Q2UJT3_9BACT</name>
<evidence type="ECO:0008006" key="4">
    <source>
        <dbReference type="Google" id="ProtNLM"/>
    </source>
</evidence>
<sequence>MKPAIYSWLVLLFVGHISCKQASSDNLVPIIKAPAVINWQNVDSLFGSSDRTALGVYADSAGLILMKQNGFTLLRKNNPQPTHYIYSLFNDYWSSIRPTFYQGVAYAITSENTIQAFPYRQPNQPPFTIRLADFNLPVTPNGRVAFSRRSSITINSSGLLVVELDAVTAPRYLYCLQLDDNGRAVRNSPDGKIGHPIVLSDSTFVPMFWGLYAFEDLLFVEAARNYVGDNLIASTLMGELQRIGPTGQLKTVLPRVGVQNVFLFNNALYAVGGPLNSPLRLYKSTDKGQSWSSLYELTNANLYGATFSSFHQIDNRLVTVYLHQRLQEYDVESNQVKTLRLTGVPEFRGTITGLAQYEGKVYLTTSNGGIYVKPLKDFWQYAAD</sequence>
<evidence type="ECO:0000313" key="3">
    <source>
        <dbReference type="Proteomes" id="UP000290407"/>
    </source>
</evidence>
<gene>
    <name evidence="2" type="ORF">EQG79_23755</name>
</gene>
<dbReference type="RefSeq" id="WP_129604804.1">
    <property type="nucleotide sequence ID" value="NZ_SBLB01000007.1"/>
</dbReference>
<protein>
    <recommendedName>
        <fullName evidence="4">Exo-alpha-sialidase</fullName>
    </recommendedName>
</protein>
<evidence type="ECO:0000256" key="1">
    <source>
        <dbReference type="SAM" id="SignalP"/>
    </source>
</evidence>
<accession>A0A4Q2UJT3</accession>
<proteinExistence type="predicted"/>
<evidence type="ECO:0000313" key="2">
    <source>
        <dbReference type="EMBL" id="RYC67720.1"/>
    </source>
</evidence>